<evidence type="ECO:0000313" key="2">
    <source>
        <dbReference type="Proteomes" id="UP000256269"/>
    </source>
</evidence>
<protein>
    <recommendedName>
        <fullName evidence="3">Cytochrome P450</fullName>
    </recommendedName>
</protein>
<dbReference type="SUPFAM" id="SSF48264">
    <property type="entry name" value="Cytochrome P450"/>
    <property type="match status" value="1"/>
</dbReference>
<proteinExistence type="predicted"/>
<evidence type="ECO:0008006" key="3">
    <source>
        <dbReference type="Google" id="ProtNLM"/>
    </source>
</evidence>
<keyword evidence="2" id="KW-1185">Reference proteome</keyword>
<organism evidence="1 2">
    <name type="scientific">Kutzneria buriramensis</name>
    <dbReference type="NCBI Taxonomy" id="1045776"/>
    <lineage>
        <taxon>Bacteria</taxon>
        <taxon>Bacillati</taxon>
        <taxon>Actinomycetota</taxon>
        <taxon>Actinomycetes</taxon>
        <taxon>Pseudonocardiales</taxon>
        <taxon>Pseudonocardiaceae</taxon>
        <taxon>Kutzneria</taxon>
    </lineage>
</organism>
<dbReference type="RefSeq" id="WP_116178146.1">
    <property type="nucleotide sequence ID" value="NZ_CP144375.1"/>
</dbReference>
<dbReference type="PROSITE" id="PS00086">
    <property type="entry name" value="CYTOCHROME_P450"/>
    <property type="match status" value="1"/>
</dbReference>
<evidence type="ECO:0000313" key="1">
    <source>
        <dbReference type="EMBL" id="REH40941.1"/>
    </source>
</evidence>
<dbReference type="Proteomes" id="UP000256269">
    <property type="component" value="Unassembled WGS sequence"/>
</dbReference>
<dbReference type="GO" id="GO:0005506">
    <property type="term" value="F:iron ion binding"/>
    <property type="evidence" value="ECO:0007669"/>
    <property type="project" value="InterPro"/>
</dbReference>
<comment type="caution">
    <text evidence="1">The sequence shown here is derived from an EMBL/GenBank/DDBJ whole genome shotgun (WGS) entry which is preliminary data.</text>
</comment>
<dbReference type="GO" id="GO:0020037">
    <property type="term" value="F:heme binding"/>
    <property type="evidence" value="ECO:0007669"/>
    <property type="project" value="InterPro"/>
</dbReference>
<dbReference type="EMBL" id="QUNO01000012">
    <property type="protein sequence ID" value="REH40941.1"/>
    <property type="molecule type" value="Genomic_DNA"/>
</dbReference>
<sequence>MDLELPVPQPAPTVAWLRAMVARFSSGSDHQRRRALAVAELAKIDPADLRRRAAGSSCSAAEVLAQAMDIDAGDAVADVARAYHPHTVADDAADSAVARLVDAFGGVTDELTAARISLLVQSCDATTALVANARNHSSVAATLRDDPPLRSTRRVRDGEVVMVSLDGHPFGAGTHECPGQAHAIALAEGILAREDH</sequence>
<gene>
    <name evidence="1" type="ORF">BCF44_11222</name>
</gene>
<name>A0A3E0HAD7_9PSEU</name>
<dbReference type="InterPro" id="IPR036396">
    <property type="entry name" value="Cyt_P450_sf"/>
</dbReference>
<dbReference type="GO" id="GO:0016705">
    <property type="term" value="F:oxidoreductase activity, acting on paired donors, with incorporation or reduction of molecular oxygen"/>
    <property type="evidence" value="ECO:0007669"/>
    <property type="project" value="InterPro"/>
</dbReference>
<reference evidence="1 2" key="1">
    <citation type="submission" date="2018-08" db="EMBL/GenBank/DDBJ databases">
        <title>Genomic Encyclopedia of Archaeal and Bacterial Type Strains, Phase II (KMG-II): from individual species to whole genera.</title>
        <authorList>
            <person name="Goeker M."/>
        </authorList>
    </citation>
    <scope>NUCLEOTIDE SEQUENCE [LARGE SCALE GENOMIC DNA]</scope>
    <source>
        <strain evidence="1 2">DSM 45791</strain>
    </source>
</reference>
<dbReference type="GO" id="GO:0004497">
    <property type="term" value="F:monooxygenase activity"/>
    <property type="evidence" value="ECO:0007669"/>
    <property type="project" value="InterPro"/>
</dbReference>
<accession>A0A3E0HAD7</accession>
<dbReference type="OrthoDB" id="5006855at2"/>
<dbReference type="AlphaFoldDB" id="A0A3E0HAD7"/>
<dbReference type="InterPro" id="IPR017972">
    <property type="entry name" value="Cyt_P450_CS"/>
</dbReference>